<dbReference type="AlphaFoldDB" id="A0A7I4DR71"/>
<dbReference type="PANTHER" id="PTHR33703:SF1">
    <property type="entry name" value="WOUND-INDUCED PROTEIN 1"/>
    <property type="match status" value="1"/>
</dbReference>
<dbReference type="FunCoup" id="A0A7I4DR71">
    <property type="interactions" value="198"/>
</dbReference>
<reference evidence="1 2" key="2">
    <citation type="journal article" date="2018" name="Plant J.">
        <title>The Physcomitrella patens chromosome-scale assembly reveals moss genome structure and evolution.</title>
        <authorList>
            <person name="Lang D."/>
            <person name="Ullrich K.K."/>
            <person name="Murat F."/>
            <person name="Fuchs J."/>
            <person name="Jenkins J."/>
            <person name="Haas F.B."/>
            <person name="Piednoel M."/>
            <person name="Gundlach H."/>
            <person name="Van Bel M."/>
            <person name="Meyberg R."/>
            <person name="Vives C."/>
            <person name="Morata J."/>
            <person name="Symeonidi A."/>
            <person name="Hiss M."/>
            <person name="Muchero W."/>
            <person name="Kamisugi Y."/>
            <person name="Saleh O."/>
            <person name="Blanc G."/>
            <person name="Decker E.L."/>
            <person name="van Gessel N."/>
            <person name="Grimwood J."/>
            <person name="Hayes R.D."/>
            <person name="Graham S.W."/>
            <person name="Gunter L.E."/>
            <person name="McDaniel S.F."/>
            <person name="Hoernstein S.N.W."/>
            <person name="Larsson A."/>
            <person name="Li F.W."/>
            <person name="Perroud P.F."/>
            <person name="Phillips J."/>
            <person name="Ranjan P."/>
            <person name="Rokshar D.S."/>
            <person name="Rothfels C.J."/>
            <person name="Schneider L."/>
            <person name="Shu S."/>
            <person name="Stevenson D.W."/>
            <person name="Thummler F."/>
            <person name="Tillich M."/>
            <person name="Villarreal Aguilar J.C."/>
            <person name="Widiez T."/>
            <person name="Wong G.K."/>
            <person name="Wymore A."/>
            <person name="Zhang Y."/>
            <person name="Zimmer A.D."/>
            <person name="Quatrano R.S."/>
            <person name="Mayer K.F.X."/>
            <person name="Goodstein D."/>
            <person name="Casacuberta J.M."/>
            <person name="Vandepoele K."/>
            <person name="Reski R."/>
            <person name="Cuming A.C."/>
            <person name="Tuskan G.A."/>
            <person name="Maumus F."/>
            <person name="Salse J."/>
            <person name="Schmutz J."/>
            <person name="Rensing S.A."/>
        </authorList>
    </citation>
    <scope>NUCLEOTIDE SEQUENCE [LARGE SCALE GENOMIC DNA]</scope>
    <source>
        <strain evidence="1 2">cv. Gransden 2004</strain>
    </source>
</reference>
<proteinExistence type="predicted"/>
<evidence type="ECO:0000313" key="2">
    <source>
        <dbReference type="Proteomes" id="UP000006727"/>
    </source>
</evidence>
<dbReference type="Pfam" id="PF07107">
    <property type="entry name" value="WI12"/>
    <property type="match status" value="1"/>
</dbReference>
<dbReference type="InParanoid" id="A0A7I4DR71"/>
<dbReference type="InterPro" id="IPR009798">
    <property type="entry name" value="Wun1-like"/>
</dbReference>
<dbReference type="PANTHER" id="PTHR33703">
    <property type="entry name" value="OS07G0691300 PROTEIN"/>
    <property type="match status" value="1"/>
</dbReference>
<dbReference type="SUPFAM" id="SSF54427">
    <property type="entry name" value="NTF2-like"/>
    <property type="match status" value="1"/>
</dbReference>
<name>A0A7I4DR71_PHYPA</name>
<evidence type="ECO:0008006" key="3">
    <source>
        <dbReference type="Google" id="ProtNLM"/>
    </source>
</evidence>
<dbReference type="Gramene" id="Pp3c5_18730V3.2">
    <property type="protein sequence ID" value="Pp3c5_18730V3.2"/>
    <property type="gene ID" value="Pp3c5_18730"/>
</dbReference>
<dbReference type="EnsemblPlants" id="Pp3c5_18730V3.2">
    <property type="protein sequence ID" value="Pp3c5_18730V3.2"/>
    <property type="gene ID" value="Pp3c5_18730"/>
</dbReference>
<protein>
    <recommendedName>
        <fullName evidence="3">Wound-induced protein 1</fullName>
    </recommendedName>
</protein>
<reference evidence="1" key="3">
    <citation type="submission" date="2020-12" db="UniProtKB">
        <authorList>
            <consortium name="EnsemblPlants"/>
        </authorList>
    </citation>
    <scope>IDENTIFICATION</scope>
</reference>
<dbReference type="EMBL" id="ABEU02000005">
    <property type="status" value="NOT_ANNOTATED_CDS"/>
    <property type="molecule type" value="Genomic_DNA"/>
</dbReference>
<dbReference type="Proteomes" id="UP000006727">
    <property type="component" value="Chromosome 5"/>
</dbReference>
<sequence>MKGIRGLSSHCYRDHSRPFSSCWPSCCQTCRWISPFLFWVRAWRLSFRAQVSCVWDVIREHANERVVRLLYEALASGDAAKVGEIVDEELEWWFYGPRSEQHMMRLLTGVTSCDTFTFKLTGIRGIGNRVFVEGEAPSARGSISGLKKPVYWVHIWTLKDGKITQLREYFNTAILVTDLKPTAPTPHEIQHHPCASLWHNRLWKSKEGRELPGLILAI</sequence>
<organism evidence="1 2">
    <name type="scientific">Physcomitrium patens</name>
    <name type="common">Spreading-leaved earth moss</name>
    <name type="synonym">Physcomitrella patens</name>
    <dbReference type="NCBI Taxonomy" id="3218"/>
    <lineage>
        <taxon>Eukaryota</taxon>
        <taxon>Viridiplantae</taxon>
        <taxon>Streptophyta</taxon>
        <taxon>Embryophyta</taxon>
        <taxon>Bryophyta</taxon>
        <taxon>Bryophytina</taxon>
        <taxon>Bryopsida</taxon>
        <taxon>Funariidae</taxon>
        <taxon>Funariales</taxon>
        <taxon>Funariaceae</taxon>
        <taxon>Physcomitrium</taxon>
    </lineage>
</organism>
<evidence type="ECO:0000313" key="1">
    <source>
        <dbReference type="EnsemblPlants" id="Pp3c5_18730V3.2"/>
    </source>
</evidence>
<dbReference type="Gene3D" id="3.10.450.50">
    <property type="match status" value="1"/>
</dbReference>
<keyword evidence="2" id="KW-1185">Reference proteome</keyword>
<accession>A0A7I4DR71</accession>
<reference evidence="1 2" key="1">
    <citation type="journal article" date="2008" name="Science">
        <title>The Physcomitrella genome reveals evolutionary insights into the conquest of land by plants.</title>
        <authorList>
            <person name="Rensing S."/>
            <person name="Lang D."/>
            <person name="Zimmer A."/>
            <person name="Terry A."/>
            <person name="Salamov A."/>
            <person name="Shapiro H."/>
            <person name="Nishiyama T."/>
            <person name="Perroud P.-F."/>
            <person name="Lindquist E."/>
            <person name="Kamisugi Y."/>
            <person name="Tanahashi T."/>
            <person name="Sakakibara K."/>
            <person name="Fujita T."/>
            <person name="Oishi K."/>
            <person name="Shin-I T."/>
            <person name="Kuroki Y."/>
            <person name="Toyoda A."/>
            <person name="Suzuki Y."/>
            <person name="Hashimoto A."/>
            <person name="Yamaguchi K."/>
            <person name="Sugano A."/>
            <person name="Kohara Y."/>
            <person name="Fujiyama A."/>
            <person name="Anterola A."/>
            <person name="Aoki S."/>
            <person name="Ashton N."/>
            <person name="Barbazuk W.B."/>
            <person name="Barker E."/>
            <person name="Bennetzen J."/>
            <person name="Bezanilla M."/>
            <person name="Blankenship R."/>
            <person name="Cho S.H."/>
            <person name="Dutcher S."/>
            <person name="Estelle M."/>
            <person name="Fawcett J.A."/>
            <person name="Gundlach H."/>
            <person name="Hanada K."/>
            <person name="Heyl A."/>
            <person name="Hicks K.A."/>
            <person name="Hugh J."/>
            <person name="Lohr M."/>
            <person name="Mayer K."/>
            <person name="Melkozernov A."/>
            <person name="Murata T."/>
            <person name="Nelson D."/>
            <person name="Pils B."/>
            <person name="Prigge M."/>
            <person name="Reiss B."/>
            <person name="Renner T."/>
            <person name="Rombauts S."/>
            <person name="Rushton P."/>
            <person name="Sanderfoot A."/>
            <person name="Schween G."/>
            <person name="Shiu S.-H."/>
            <person name="Stueber K."/>
            <person name="Theodoulou F.L."/>
            <person name="Tu H."/>
            <person name="Van de Peer Y."/>
            <person name="Verrier P.J."/>
            <person name="Waters E."/>
            <person name="Wood A."/>
            <person name="Yang L."/>
            <person name="Cove D."/>
            <person name="Cuming A."/>
            <person name="Hasebe M."/>
            <person name="Lucas S."/>
            <person name="Mishler D.B."/>
            <person name="Reski R."/>
            <person name="Grigoriev I."/>
            <person name="Quatrano R.S."/>
            <person name="Boore J.L."/>
        </authorList>
    </citation>
    <scope>NUCLEOTIDE SEQUENCE [LARGE SCALE GENOMIC DNA]</scope>
    <source>
        <strain evidence="1 2">cv. Gransden 2004</strain>
    </source>
</reference>
<dbReference type="InterPro" id="IPR032710">
    <property type="entry name" value="NTF2-like_dom_sf"/>
</dbReference>